<dbReference type="InterPro" id="IPR050352">
    <property type="entry name" value="ABCG_transporters"/>
</dbReference>
<name>A0AAW1NW44_9CHLO</name>
<feature type="transmembrane region" description="Helical" evidence="8">
    <location>
        <begin position="312"/>
        <end position="332"/>
    </location>
</feature>
<dbReference type="InterPro" id="IPR027417">
    <property type="entry name" value="P-loop_NTPase"/>
</dbReference>
<dbReference type="InterPro" id="IPR013525">
    <property type="entry name" value="ABC2_TM"/>
</dbReference>
<keyword evidence="5 8" id="KW-0472">Membrane</keyword>
<dbReference type="Gene3D" id="3.40.50.300">
    <property type="entry name" value="P-loop containing nucleotide triphosphate hydrolases"/>
    <property type="match status" value="1"/>
</dbReference>
<evidence type="ECO:0000313" key="11">
    <source>
        <dbReference type="EMBL" id="KAK9796982.1"/>
    </source>
</evidence>
<dbReference type="Pfam" id="PF01061">
    <property type="entry name" value="ABC2_membrane"/>
    <property type="match status" value="1"/>
</dbReference>
<feature type="compositionally biased region" description="Polar residues" evidence="7">
    <location>
        <begin position="1285"/>
        <end position="1295"/>
    </location>
</feature>
<keyword evidence="4 8" id="KW-1133">Transmembrane helix</keyword>
<keyword evidence="12" id="KW-1185">Reference proteome</keyword>
<evidence type="ECO:0000256" key="8">
    <source>
        <dbReference type="SAM" id="Phobius"/>
    </source>
</evidence>
<keyword evidence="3 8" id="KW-0812">Transmembrane</keyword>
<evidence type="ECO:0000256" key="3">
    <source>
        <dbReference type="ARBA" id="ARBA00022692"/>
    </source>
</evidence>
<evidence type="ECO:0000256" key="4">
    <source>
        <dbReference type="ARBA" id="ARBA00022989"/>
    </source>
</evidence>
<dbReference type="Pfam" id="PF00005">
    <property type="entry name" value="ABC_tran"/>
    <property type="match status" value="1"/>
</dbReference>
<proteinExistence type="predicted"/>
<protein>
    <submittedName>
        <fullName evidence="11">Uncharacterized protein</fullName>
    </submittedName>
</protein>
<dbReference type="InterPro" id="IPR003439">
    <property type="entry name" value="ABC_transporter-like_ATP-bd"/>
</dbReference>
<evidence type="ECO:0000259" key="9">
    <source>
        <dbReference type="Pfam" id="PF00005"/>
    </source>
</evidence>
<keyword evidence="6" id="KW-0175">Coiled coil</keyword>
<dbReference type="EMBL" id="JALJOQ010000112">
    <property type="protein sequence ID" value="KAK9796982.1"/>
    <property type="molecule type" value="Genomic_DNA"/>
</dbReference>
<evidence type="ECO:0000256" key="5">
    <source>
        <dbReference type="ARBA" id="ARBA00023136"/>
    </source>
</evidence>
<feature type="domain" description="ABC-2 type transporter transmembrane" evidence="10">
    <location>
        <begin position="262"/>
        <end position="469"/>
    </location>
</feature>
<evidence type="ECO:0000256" key="1">
    <source>
        <dbReference type="ARBA" id="ARBA00004141"/>
    </source>
</evidence>
<feature type="region of interest" description="Disordered" evidence="7">
    <location>
        <begin position="1238"/>
        <end position="1314"/>
    </location>
</feature>
<evidence type="ECO:0000256" key="2">
    <source>
        <dbReference type="ARBA" id="ARBA00022448"/>
    </source>
</evidence>
<dbReference type="Proteomes" id="UP001465755">
    <property type="component" value="Unassembled WGS sequence"/>
</dbReference>
<feature type="domain" description="ABC transporter" evidence="9">
    <location>
        <begin position="2"/>
        <end position="141"/>
    </location>
</feature>
<keyword evidence="2" id="KW-0813">Transport</keyword>
<gene>
    <name evidence="11" type="ORF">WJX73_006588</name>
</gene>
<feature type="compositionally biased region" description="Basic and acidic residues" evidence="7">
    <location>
        <begin position="1239"/>
        <end position="1249"/>
    </location>
</feature>
<dbReference type="SUPFAM" id="SSF52540">
    <property type="entry name" value="P-loop containing nucleoside triphosphate hydrolases"/>
    <property type="match status" value="1"/>
</dbReference>
<dbReference type="GO" id="GO:0005524">
    <property type="term" value="F:ATP binding"/>
    <property type="evidence" value="ECO:0007669"/>
    <property type="project" value="InterPro"/>
</dbReference>
<evidence type="ECO:0000256" key="6">
    <source>
        <dbReference type="SAM" id="Coils"/>
    </source>
</evidence>
<evidence type="ECO:0000313" key="12">
    <source>
        <dbReference type="Proteomes" id="UP001465755"/>
    </source>
</evidence>
<comment type="subcellular location">
    <subcellularLocation>
        <location evidence="1">Membrane</location>
        <topology evidence="1">Multi-pass membrane protein</topology>
    </subcellularLocation>
</comment>
<evidence type="ECO:0000256" key="7">
    <source>
        <dbReference type="SAM" id="MobiDB-lite"/>
    </source>
</evidence>
<feature type="transmembrane region" description="Helical" evidence="8">
    <location>
        <begin position="392"/>
        <end position="410"/>
    </location>
</feature>
<feature type="transmembrane region" description="Helical" evidence="8">
    <location>
        <begin position="353"/>
        <end position="380"/>
    </location>
</feature>
<accession>A0AAW1NW44</accession>
<dbReference type="GO" id="GO:0016887">
    <property type="term" value="F:ATP hydrolysis activity"/>
    <property type="evidence" value="ECO:0007669"/>
    <property type="project" value="InterPro"/>
</dbReference>
<feature type="transmembrane region" description="Helical" evidence="8">
    <location>
        <begin position="283"/>
        <end position="300"/>
    </location>
</feature>
<evidence type="ECO:0000259" key="10">
    <source>
        <dbReference type="Pfam" id="PF01061"/>
    </source>
</evidence>
<dbReference type="GO" id="GO:0016020">
    <property type="term" value="C:membrane"/>
    <property type="evidence" value="ECO:0007669"/>
    <property type="project" value="UniProtKB-SubCell"/>
</dbReference>
<feature type="transmembrane region" description="Helical" evidence="8">
    <location>
        <begin position="422"/>
        <end position="439"/>
    </location>
</feature>
<dbReference type="PANTHER" id="PTHR48041">
    <property type="entry name" value="ABC TRANSPORTER G FAMILY MEMBER 28"/>
    <property type="match status" value="1"/>
</dbReference>
<dbReference type="PANTHER" id="PTHR48041:SF91">
    <property type="entry name" value="ABC TRANSPORTER G FAMILY MEMBER 28"/>
    <property type="match status" value="1"/>
</dbReference>
<dbReference type="GO" id="GO:0140359">
    <property type="term" value="F:ABC-type transporter activity"/>
    <property type="evidence" value="ECO:0007669"/>
    <property type="project" value="InterPro"/>
</dbReference>
<organism evidence="11 12">
    <name type="scientific">Symbiochloris irregularis</name>
    <dbReference type="NCBI Taxonomy" id="706552"/>
    <lineage>
        <taxon>Eukaryota</taxon>
        <taxon>Viridiplantae</taxon>
        <taxon>Chlorophyta</taxon>
        <taxon>core chlorophytes</taxon>
        <taxon>Trebouxiophyceae</taxon>
        <taxon>Trebouxiales</taxon>
        <taxon>Trebouxiaceae</taxon>
        <taxon>Symbiochloris</taxon>
    </lineage>
</organism>
<reference evidence="11 12" key="1">
    <citation type="journal article" date="2024" name="Nat. Commun.">
        <title>Phylogenomics reveals the evolutionary origins of lichenization in chlorophyte algae.</title>
        <authorList>
            <person name="Puginier C."/>
            <person name="Libourel C."/>
            <person name="Otte J."/>
            <person name="Skaloud P."/>
            <person name="Haon M."/>
            <person name="Grisel S."/>
            <person name="Petersen M."/>
            <person name="Berrin J.G."/>
            <person name="Delaux P.M."/>
            <person name="Dal Grande F."/>
            <person name="Keller J."/>
        </authorList>
    </citation>
    <scope>NUCLEOTIDE SEQUENCE [LARGE SCALE GENOMIC DNA]</scope>
    <source>
        <strain evidence="11 12">SAG 2036</strain>
    </source>
</reference>
<feature type="coiled-coil region" evidence="6">
    <location>
        <begin position="587"/>
        <end position="656"/>
    </location>
</feature>
<sequence>MTALVGPANCGKHLLLDVLAGRTREGRLTGAVLYAGKPVTAELLQRCVGFVGADDSLLGTLTVFEMLMYTAELKLPQEHSYEYKKGCVDGLVQQLGLGPCGDTVIAAHQQHKGLTGSQVKLVSIAIALLGRPRVLFLDEPVTGLDSYASQEKVMLMLRGRVIYFGNNGQQVVDYFEGCFPDVQPLGEDNTGNEAEWLTSIACTADREKQAARFADTYAASALKQDNDSTPFEVAEQAGRAPRTQSAAELTPSTTNRWWWTYLVLTKYHIIGSYRHPPFIAARVAYKIVTVLLLFLLFWAKGNNIETTNLPNIVALHFILALLPAFASCVYIPNFIQERQQHLREHKDGYYHSIVYLCAKMTEEVVIATFLSIIFCLLIFYPLQLMGNWACFWLVYLTTMCTSMSMAYALSGLADSIGTAQKLVGAYVTITLTMFAGYLLRIPAIPNYAQWYTYLTFTRYAFGALLMNEYNSTDPDYIAGNTVLQYYGLEGFSRWEYWSFEGSFAVSEFPSLDEIISVETVSVVKNVIAADQLKQALDFLYTAVGDLQRPERFCTPENLEGLRAELQAEIAAVRHERLAQDEASAAQQEALHAQIQELTEQQKATNDQVQELKTMAEELQAKTSGLIEDVEVSAKGLEEAQQALDNQRQQLDTVVAGAIESGIAKNQELAAQVDAVKREVMVACKEATDGVTSLGQRMKEDKEEAALQKVADMQRTDDIINTRMASSNVDGLSRAVSALSREAARTDGAVQELQAAHQELMHRLGSKAGIRELQAVAQARTSEGGGVEGDPNLALLHERVSSKGDATDLVVLQRELAQVKRAVGPGLLAQQQQSDNITPGAVPSLQDVTDKLMERLRRLESTLGAQTVVSRIMRRSLTDKGLGGVPVDGSLLDPASAEEAAAVGAASALGAATDADMQVLRLQIKALRNRLGINEGEVSALKLLTAGLQNQLEHKVDSGELTKLRLASALITAGGDLPEGEAGAAGGAEQGEAQPVVLSAGANVLIKTVSDMLGDLATRQDLGVLQTRVDGKIDTFVVNSLREDVLELQEEVDASKRAFQATGGSTLNTLASGVMAPANTGAGNGSTAAPGAVASPQAHLLDYVVDVLGRGNPELASLTSMTQAQLQAQAQAQGQAQGQGQGQGVAPSVQDLAAHQQILAQQVQRLAVELSKRRSSRKSDGDHALLSRKPALTGYTCMACDRPLDKLAAYTLPGMPTKRMPAQIQMEYIPAHGVVSADGTELKTHRDSGTRRASSPGRVKQRDYLTPGIEQPREDVGPSLPGGGWKSTQQHPTSRPGTAVGVRPTTGPASPRKRK</sequence>
<comment type="caution">
    <text evidence="11">The sequence shown here is derived from an EMBL/GenBank/DDBJ whole genome shotgun (WGS) entry which is preliminary data.</text>
</comment>